<accession>A0A840RAG1</accession>
<evidence type="ECO:0000256" key="5">
    <source>
        <dbReference type="ARBA" id="ARBA00023133"/>
    </source>
</evidence>
<gene>
    <name evidence="9" type="primary">hemH</name>
    <name evidence="11" type="ORF">HNQ50_001111</name>
</gene>
<dbReference type="CDD" id="cd00419">
    <property type="entry name" value="Ferrochelatase_C"/>
    <property type="match status" value="1"/>
</dbReference>
<evidence type="ECO:0000256" key="4">
    <source>
        <dbReference type="ARBA" id="ARBA00023004"/>
    </source>
</evidence>
<dbReference type="EC" id="4.98.1.1" evidence="9 10"/>
<sequence length="372" mass="41064">MPRFAKEPDYRHGSIARTGILLINLGTPDAATSSAVRRYLRQFLSDPRVVEIPRLIWWVILNLFVLTTRPAKSAAKYALIWTRDGSPLLTWSTKQAKLLKGLLGERAARYGTPGPAVALGMRYGNPSVASAMDELKAAGCERILVLPMYPQYAASTTASAYDAVFAQMARYRNTPELHLVKAWHDFPGYIAALAARVRQSWSQNGRGEHLVLSFHGLPRYTLDQGDPYFCHCQKTARLLAAALQLEESEYTVAFQSRFGRTRWLEPYTSVALTQLARGGVKTVDVFCPGFVADCLETLEEIAMEGKQTFLAAGGKTLNHIACLNDDPAWIAALADFVALQLTNWPTTGQTSETPLEAAKIANLRAQKFGAKQ</sequence>
<dbReference type="AlphaFoldDB" id="A0A840RAG1"/>
<proteinExistence type="inferred from homology"/>
<comment type="caution">
    <text evidence="11">The sequence shown here is derived from an EMBL/GenBank/DDBJ whole genome shotgun (WGS) entry which is preliminary data.</text>
</comment>
<evidence type="ECO:0000256" key="2">
    <source>
        <dbReference type="ARBA" id="ARBA00022490"/>
    </source>
</evidence>
<dbReference type="UniPathway" id="UPA00252">
    <property type="reaction ID" value="UER00325"/>
</dbReference>
<evidence type="ECO:0000313" key="12">
    <source>
        <dbReference type="Proteomes" id="UP000543030"/>
    </source>
</evidence>
<comment type="function">
    <text evidence="9 10">Catalyzes the ferrous insertion into protoporphyrin IX.</text>
</comment>
<keyword evidence="6 9" id="KW-0456">Lyase</keyword>
<dbReference type="NCBIfam" id="TIGR00109">
    <property type="entry name" value="hemH"/>
    <property type="match status" value="1"/>
</dbReference>
<dbReference type="Pfam" id="PF00762">
    <property type="entry name" value="Ferrochelatase"/>
    <property type="match status" value="1"/>
</dbReference>
<dbReference type="FunFam" id="3.40.50.1400:FF:000002">
    <property type="entry name" value="Ferrochelatase"/>
    <property type="match status" value="1"/>
</dbReference>
<keyword evidence="12" id="KW-1185">Reference proteome</keyword>
<dbReference type="Gene3D" id="3.40.50.1400">
    <property type="match status" value="2"/>
</dbReference>
<dbReference type="GO" id="GO:0004325">
    <property type="term" value="F:ferrochelatase activity"/>
    <property type="evidence" value="ECO:0007669"/>
    <property type="project" value="UniProtKB-UniRule"/>
</dbReference>
<dbReference type="InterPro" id="IPR033659">
    <property type="entry name" value="Ferrochelatase_N"/>
</dbReference>
<keyword evidence="3 9" id="KW-0479">Metal-binding</keyword>
<dbReference type="PROSITE" id="PS00534">
    <property type="entry name" value="FERROCHELATASE"/>
    <property type="match status" value="1"/>
</dbReference>
<dbReference type="PANTHER" id="PTHR11108">
    <property type="entry name" value="FERROCHELATASE"/>
    <property type="match status" value="1"/>
</dbReference>
<protein>
    <recommendedName>
        <fullName evidence="9 10">Ferrochelatase</fullName>
        <ecNumber evidence="9 10">4.98.1.1</ecNumber>
    </recommendedName>
    <alternativeName>
        <fullName evidence="9">Heme synthase</fullName>
    </alternativeName>
    <alternativeName>
        <fullName evidence="9">Protoheme ferro-lyase</fullName>
    </alternativeName>
</protein>
<feature type="binding site" evidence="9">
    <location>
        <position position="215"/>
    </location>
    <ligand>
        <name>Fe(2+)</name>
        <dbReference type="ChEBI" id="CHEBI:29033"/>
    </ligand>
</feature>
<comment type="catalytic activity">
    <reaction evidence="9 10">
        <text>heme b + 2 H(+) = protoporphyrin IX + Fe(2+)</text>
        <dbReference type="Rhea" id="RHEA:22584"/>
        <dbReference type="ChEBI" id="CHEBI:15378"/>
        <dbReference type="ChEBI" id="CHEBI:29033"/>
        <dbReference type="ChEBI" id="CHEBI:57306"/>
        <dbReference type="ChEBI" id="CHEBI:60344"/>
        <dbReference type="EC" id="4.98.1.1"/>
    </reaction>
</comment>
<evidence type="ECO:0000256" key="6">
    <source>
        <dbReference type="ARBA" id="ARBA00023239"/>
    </source>
</evidence>
<dbReference type="GO" id="GO:0005737">
    <property type="term" value="C:cytoplasm"/>
    <property type="evidence" value="ECO:0007669"/>
    <property type="project" value="UniProtKB-SubCell"/>
</dbReference>
<dbReference type="SUPFAM" id="SSF53800">
    <property type="entry name" value="Chelatase"/>
    <property type="match status" value="1"/>
</dbReference>
<evidence type="ECO:0000256" key="3">
    <source>
        <dbReference type="ARBA" id="ARBA00022723"/>
    </source>
</evidence>
<evidence type="ECO:0000256" key="7">
    <source>
        <dbReference type="ARBA" id="ARBA00023244"/>
    </source>
</evidence>
<evidence type="ECO:0000256" key="9">
    <source>
        <dbReference type="HAMAP-Rule" id="MF_00323"/>
    </source>
</evidence>
<dbReference type="InterPro" id="IPR019772">
    <property type="entry name" value="Ferrochelatase_AS"/>
</dbReference>
<dbReference type="EMBL" id="JACHHN010000002">
    <property type="protein sequence ID" value="MBB5190389.1"/>
    <property type="molecule type" value="Genomic_DNA"/>
</dbReference>
<dbReference type="InterPro" id="IPR033644">
    <property type="entry name" value="Ferrochelatase_C"/>
</dbReference>
<keyword evidence="4 9" id="KW-0408">Iron</keyword>
<dbReference type="InterPro" id="IPR001015">
    <property type="entry name" value="Ferrochelatase"/>
</dbReference>
<evidence type="ECO:0000256" key="10">
    <source>
        <dbReference type="RuleBase" id="RU000607"/>
    </source>
</evidence>
<keyword evidence="7 9" id="KW-0627">Porphyrin biosynthesis</keyword>
<evidence type="ECO:0000313" key="11">
    <source>
        <dbReference type="EMBL" id="MBB5190389.1"/>
    </source>
</evidence>
<dbReference type="CDD" id="cd03411">
    <property type="entry name" value="Ferrochelatase_N"/>
    <property type="match status" value="1"/>
</dbReference>
<dbReference type="PANTHER" id="PTHR11108:SF1">
    <property type="entry name" value="FERROCHELATASE, MITOCHONDRIAL"/>
    <property type="match status" value="1"/>
</dbReference>
<name>A0A840RAG1_9NEIS</name>
<evidence type="ECO:0000256" key="1">
    <source>
        <dbReference type="ARBA" id="ARBA00007718"/>
    </source>
</evidence>
<comment type="pathway">
    <text evidence="9 10">Porphyrin-containing compound metabolism; protoheme biosynthesis; protoheme from protoporphyrin-IX: step 1/1.</text>
</comment>
<dbReference type="GO" id="GO:0006783">
    <property type="term" value="P:heme biosynthetic process"/>
    <property type="evidence" value="ECO:0007669"/>
    <property type="project" value="UniProtKB-UniRule"/>
</dbReference>
<dbReference type="GO" id="GO:0046872">
    <property type="term" value="F:metal ion binding"/>
    <property type="evidence" value="ECO:0007669"/>
    <property type="project" value="UniProtKB-KW"/>
</dbReference>
<evidence type="ECO:0000256" key="8">
    <source>
        <dbReference type="ARBA" id="ARBA00024536"/>
    </source>
</evidence>
<organism evidence="11 12">
    <name type="scientific">Silvimonas terrae</name>
    <dbReference type="NCBI Taxonomy" id="300266"/>
    <lineage>
        <taxon>Bacteria</taxon>
        <taxon>Pseudomonadati</taxon>
        <taxon>Pseudomonadota</taxon>
        <taxon>Betaproteobacteria</taxon>
        <taxon>Neisseriales</taxon>
        <taxon>Chitinibacteraceae</taxon>
        <taxon>Silvimonas</taxon>
    </lineage>
</organism>
<dbReference type="HAMAP" id="MF_00323">
    <property type="entry name" value="Ferrochelatase"/>
    <property type="match status" value="1"/>
</dbReference>
<reference evidence="11 12" key="1">
    <citation type="submission" date="2020-08" db="EMBL/GenBank/DDBJ databases">
        <title>Genomic Encyclopedia of Type Strains, Phase IV (KMG-IV): sequencing the most valuable type-strain genomes for metagenomic binning, comparative biology and taxonomic classification.</title>
        <authorList>
            <person name="Goeker M."/>
        </authorList>
    </citation>
    <scope>NUCLEOTIDE SEQUENCE [LARGE SCALE GENOMIC DNA]</scope>
    <source>
        <strain evidence="11 12">DSM 18233</strain>
    </source>
</reference>
<keyword evidence="5 9" id="KW-0350">Heme biosynthesis</keyword>
<dbReference type="RefSeq" id="WP_184098385.1">
    <property type="nucleotide sequence ID" value="NZ_JACHHN010000002.1"/>
</dbReference>
<comment type="catalytic activity">
    <reaction evidence="8">
        <text>Fe-coproporphyrin III + 2 H(+) = coproporphyrin III + Fe(2+)</text>
        <dbReference type="Rhea" id="RHEA:49572"/>
        <dbReference type="ChEBI" id="CHEBI:15378"/>
        <dbReference type="ChEBI" id="CHEBI:29033"/>
        <dbReference type="ChEBI" id="CHEBI:68438"/>
        <dbReference type="ChEBI" id="CHEBI:131725"/>
        <dbReference type="EC" id="4.99.1.9"/>
    </reaction>
    <physiologicalReaction direction="right-to-left" evidence="8">
        <dbReference type="Rhea" id="RHEA:49574"/>
    </physiologicalReaction>
</comment>
<comment type="similarity">
    <text evidence="1 9 10">Belongs to the ferrochelatase family.</text>
</comment>
<keyword evidence="2 9" id="KW-0963">Cytoplasm</keyword>
<comment type="subcellular location">
    <subcellularLocation>
        <location evidence="9 10">Cytoplasm</location>
    </subcellularLocation>
</comment>
<dbReference type="Proteomes" id="UP000543030">
    <property type="component" value="Unassembled WGS sequence"/>
</dbReference>
<feature type="binding site" evidence="9">
    <location>
        <position position="296"/>
    </location>
    <ligand>
        <name>Fe(2+)</name>
        <dbReference type="ChEBI" id="CHEBI:29033"/>
    </ligand>
</feature>